<dbReference type="InterPro" id="IPR017339">
    <property type="entry name" value="BZLF1_HHV-4"/>
</dbReference>
<name>A0A059ZXS9_EBVG</name>
<sequence length="245" mass="26942">MMDPNSTSEDVKFTPDPYQVPFVQAFDQATRVYQDLGGPSQAPLPCVLWPVLPEPLSQGQLTAYHVSTAPTGSWFSAPQPAPENAYQAYAAPQLFPVSDITQNQQTNQAGEEAPQPGDNSTVQTAAAVMFACPGANQGQQLADIGAPQPAPVAAPARRTRKPQQPESLEECDSELEIKRYKNRVASRKCRAKFKQLLQHYREVAASKSSENDRLRLLLKQMCPSLDVDSIIPRTPDVLHEDLLNF</sequence>
<dbReference type="PIRSF" id="PIRSF037966">
    <property type="entry name" value="BZLF1"/>
    <property type="match status" value="1"/>
</dbReference>
<feature type="region of interest" description="Disordered" evidence="1">
    <location>
        <begin position="139"/>
        <end position="166"/>
    </location>
</feature>
<dbReference type="Gene3D" id="1.20.5.170">
    <property type="match status" value="1"/>
</dbReference>
<dbReference type="InterPro" id="IPR046347">
    <property type="entry name" value="bZIP_sf"/>
</dbReference>
<reference evidence="4" key="1">
    <citation type="journal article" date="2014" name="Clin. Microbiol. Infect.">
        <title>Epstein-Barr virus BZLF1 gene polymorphisms: malignancy related or geographically distributed variants?</title>
        <authorList>
            <person name="Lorenzetti M.A."/>
            <person name="Gantuz M."/>
            <person name="Altcheh J."/>
            <person name="De Matteo E."/>
            <person name="Chabay P.A."/>
            <person name="Preciado M.V."/>
        </authorList>
    </citation>
    <scope>NUCLEOTIDE SEQUENCE</scope>
    <source>
        <strain evidence="4">IM23-os</strain>
        <strain evidence="3">IM23-pbmc</strain>
    </source>
</reference>
<dbReference type="PROSITE" id="PS00036">
    <property type="entry name" value="BZIP_BASIC"/>
    <property type="match status" value="1"/>
</dbReference>
<evidence type="ECO:0000259" key="2">
    <source>
        <dbReference type="PROSITE" id="PS00036"/>
    </source>
</evidence>
<dbReference type="EMBL" id="KF826582">
    <property type="protein sequence ID" value="AIA57632.1"/>
    <property type="molecule type" value="Genomic_DNA"/>
</dbReference>
<dbReference type="CDD" id="cd14809">
    <property type="entry name" value="bZIP_AUREO-like"/>
    <property type="match status" value="1"/>
</dbReference>
<gene>
    <name evidence="4" type="primary">BZLF1</name>
</gene>
<organism evidence="4">
    <name type="scientific">Epstein-Barr virus (strain GD1)</name>
    <name type="common">HHV-4</name>
    <name type="synonym">Human gammaherpesvirus 4</name>
    <dbReference type="NCBI Taxonomy" id="10376"/>
    <lineage>
        <taxon>Viruses</taxon>
        <taxon>Duplodnaviria</taxon>
        <taxon>Heunggongvirae</taxon>
        <taxon>Peploviricota</taxon>
        <taxon>Herviviricetes</taxon>
        <taxon>Herpesvirales</taxon>
        <taxon>Orthoherpesviridae</taxon>
        <taxon>Gammaherpesvirinae</taxon>
        <taxon>Lymphocryptovirus</taxon>
        <taxon>Lymphocryptovirus humangamma4</taxon>
    </lineage>
</organism>
<dbReference type="EMBL" id="KF826581">
    <property type="protein sequence ID" value="AIA57631.1"/>
    <property type="molecule type" value="Genomic_DNA"/>
</dbReference>
<evidence type="ECO:0000256" key="1">
    <source>
        <dbReference type="SAM" id="MobiDB-lite"/>
    </source>
</evidence>
<feature type="domain" description="BZIP" evidence="2">
    <location>
        <begin position="178"/>
        <end position="192"/>
    </location>
</feature>
<dbReference type="SUPFAM" id="SSF57959">
    <property type="entry name" value="Leucine zipper domain"/>
    <property type="match status" value="1"/>
</dbReference>
<dbReference type="GO" id="GO:0003700">
    <property type="term" value="F:DNA-binding transcription factor activity"/>
    <property type="evidence" value="ECO:0007669"/>
    <property type="project" value="InterPro"/>
</dbReference>
<proteinExistence type="predicted"/>
<evidence type="ECO:0000313" key="4">
    <source>
        <dbReference type="EMBL" id="AIA57632.1"/>
    </source>
</evidence>
<evidence type="ECO:0000313" key="3">
    <source>
        <dbReference type="EMBL" id="AIA57631.1"/>
    </source>
</evidence>
<organismHost>
    <name type="scientific">Homo sapiens</name>
    <name type="common">Human</name>
    <dbReference type="NCBI Taxonomy" id="9606"/>
</organismHost>
<dbReference type="InterPro" id="IPR004827">
    <property type="entry name" value="bZIP"/>
</dbReference>
<accession>A0A059ZXS9</accession>
<protein>
    <submittedName>
        <fullName evidence="4">Viral immediatly early antigen</fullName>
    </submittedName>
</protein>